<dbReference type="Pfam" id="PF01547">
    <property type="entry name" value="SBP_bac_1"/>
    <property type="match status" value="1"/>
</dbReference>
<dbReference type="Proteomes" id="UP001163687">
    <property type="component" value="Chromosome"/>
</dbReference>
<dbReference type="RefSeq" id="WP_264844264.1">
    <property type="nucleotide sequence ID" value="NZ_AP025628.1"/>
</dbReference>
<dbReference type="EMBL" id="AP025628">
    <property type="protein sequence ID" value="BDG60201.1"/>
    <property type="molecule type" value="Genomic_DNA"/>
</dbReference>
<dbReference type="KEGG" id="cmic:caldi_12910"/>
<organism evidence="1 2">
    <name type="scientific">Caldinitratiruptor microaerophilus</name>
    <dbReference type="NCBI Taxonomy" id="671077"/>
    <lineage>
        <taxon>Bacteria</taxon>
        <taxon>Bacillati</taxon>
        <taxon>Bacillota</taxon>
        <taxon>Clostridia</taxon>
        <taxon>Eubacteriales</taxon>
        <taxon>Symbiobacteriaceae</taxon>
        <taxon>Caldinitratiruptor</taxon>
    </lineage>
</organism>
<dbReference type="NCBIfam" id="TIGR01409">
    <property type="entry name" value="TAT_signal_seq"/>
    <property type="match status" value="1"/>
</dbReference>
<name>A0AA35G7K8_9FIRM</name>
<dbReference type="InterPro" id="IPR019546">
    <property type="entry name" value="TAT_signal_bac_arc"/>
</dbReference>
<reference evidence="1" key="1">
    <citation type="submission" date="2022-03" db="EMBL/GenBank/DDBJ databases">
        <title>Complete genome sequence of Caldinitratiruptor microaerophilus.</title>
        <authorList>
            <person name="Mukaiyama R."/>
            <person name="Nishiyama T."/>
            <person name="Ueda K."/>
        </authorList>
    </citation>
    <scope>NUCLEOTIDE SEQUENCE</scope>
    <source>
        <strain evidence="1">JCM 16183</strain>
    </source>
</reference>
<dbReference type="InterPro" id="IPR006059">
    <property type="entry name" value="SBP"/>
</dbReference>
<dbReference type="InterPro" id="IPR006311">
    <property type="entry name" value="TAT_signal"/>
</dbReference>
<sequence>MSGKSREPKGLSRRQILKAAGIAAAGLATGGLGALLSACSKPSPAPAGGGGAASGAATGAAAGSAPAVTGLAKPKLRIWLFKSFVTKGNEILEKQIRTWAEKKNVDVEIEFSTFNDIFTKYAAAIEAGNPPDLGELDAVAPVRYKGMGQLLEVDDVLARVLEKNKGFTSDERVNLMVKFDGKYWAVPRYSMLSMFYYRQDLLAEKNLQPPKTWDEVVEVAKKVQDPAKGIYGFGQTLNRSFDGDDFMMAIMWSHGASWVKEDGKTLTFDTPETRQALQYAVDLFLKHQVEPPGAAGWTDANNNEAWLAGKIAMTNNGASIYYALVSQKHELAGKTRLSVTPAGPKGNFTADNSWNFGIFKKTQHPDLCKDLIEYIMSPEQWKEYMTNSIGQAAPLYKLHAEDPYWKTDPNFEAIMQNGMYARLPGYPGPITAAAAEVRAQHVLTDMASSVLQGTPIDQAIQAAKRKIESIYKAVG</sequence>
<dbReference type="PANTHER" id="PTHR43649">
    <property type="entry name" value="ARABINOSE-BINDING PROTEIN-RELATED"/>
    <property type="match status" value="1"/>
</dbReference>
<gene>
    <name evidence="1" type="ORF">caldi_12910</name>
</gene>
<accession>A0AA35G7K8</accession>
<dbReference type="AlphaFoldDB" id="A0AA35G7K8"/>
<proteinExistence type="predicted"/>
<dbReference type="InterPro" id="IPR050490">
    <property type="entry name" value="Bact_solute-bd_prot1"/>
</dbReference>
<dbReference type="Gene3D" id="3.40.190.10">
    <property type="entry name" value="Periplasmic binding protein-like II"/>
    <property type="match status" value="1"/>
</dbReference>
<evidence type="ECO:0000313" key="2">
    <source>
        <dbReference type="Proteomes" id="UP001163687"/>
    </source>
</evidence>
<keyword evidence="2" id="KW-1185">Reference proteome</keyword>
<dbReference type="CDD" id="cd13585">
    <property type="entry name" value="PBP2_TMBP_like"/>
    <property type="match status" value="1"/>
</dbReference>
<protein>
    <submittedName>
        <fullName evidence="1">ABC transporter substrate-binding protein</fullName>
    </submittedName>
</protein>
<dbReference type="PANTHER" id="PTHR43649:SF12">
    <property type="entry name" value="DIACETYLCHITOBIOSE BINDING PROTEIN DASA"/>
    <property type="match status" value="1"/>
</dbReference>
<dbReference type="PROSITE" id="PS51318">
    <property type="entry name" value="TAT"/>
    <property type="match status" value="1"/>
</dbReference>
<evidence type="ECO:0000313" key="1">
    <source>
        <dbReference type="EMBL" id="BDG60201.1"/>
    </source>
</evidence>
<dbReference type="SUPFAM" id="SSF53850">
    <property type="entry name" value="Periplasmic binding protein-like II"/>
    <property type="match status" value="1"/>
</dbReference>